<keyword evidence="1" id="KW-0245">EGF-like domain</keyword>
<dbReference type="Pfam" id="PF00053">
    <property type="entry name" value="EGF_laminin"/>
    <property type="match status" value="1"/>
</dbReference>
<reference evidence="3" key="1">
    <citation type="journal article" date="2023" name="G3 (Bethesda)">
        <title>A reference genome for the long-term kleptoplast-retaining sea slug Elysia crispata morphotype clarki.</title>
        <authorList>
            <person name="Eastman K.E."/>
            <person name="Pendleton A.L."/>
            <person name="Shaikh M.A."/>
            <person name="Suttiyut T."/>
            <person name="Ogas R."/>
            <person name="Tomko P."/>
            <person name="Gavelis G."/>
            <person name="Widhalm J.R."/>
            <person name="Wisecaver J.H."/>
        </authorList>
    </citation>
    <scope>NUCLEOTIDE SEQUENCE</scope>
    <source>
        <strain evidence="3">ECLA1</strain>
    </source>
</reference>
<dbReference type="PANTHER" id="PTHR24043:SF8">
    <property type="entry name" value="EGF-LIKE DOMAIN-CONTAINING PROTEIN"/>
    <property type="match status" value="1"/>
</dbReference>
<feature type="domain" description="Laminin EGF-like" evidence="2">
    <location>
        <begin position="241"/>
        <end position="283"/>
    </location>
</feature>
<dbReference type="GO" id="GO:0005044">
    <property type="term" value="F:scavenger receptor activity"/>
    <property type="evidence" value="ECO:0007669"/>
    <property type="project" value="InterPro"/>
</dbReference>
<evidence type="ECO:0000313" key="4">
    <source>
        <dbReference type="Proteomes" id="UP001283361"/>
    </source>
</evidence>
<accession>A0AAE1AFT5</accession>
<evidence type="ECO:0000259" key="2">
    <source>
        <dbReference type="Pfam" id="PF00053"/>
    </source>
</evidence>
<dbReference type="InterPro" id="IPR042635">
    <property type="entry name" value="MEGF10/SREC1/2-like"/>
</dbReference>
<dbReference type="Gene3D" id="2.60.120.260">
    <property type="entry name" value="Galactose-binding domain-like"/>
    <property type="match status" value="1"/>
</dbReference>
<proteinExistence type="predicted"/>
<protein>
    <recommendedName>
        <fullName evidence="2">Laminin EGF-like domain-containing protein</fullName>
    </recommendedName>
</protein>
<gene>
    <name evidence="3" type="ORF">RRG08_059855</name>
</gene>
<organism evidence="3 4">
    <name type="scientific">Elysia crispata</name>
    <name type="common">lettuce slug</name>
    <dbReference type="NCBI Taxonomy" id="231223"/>
    <lineage>
        <taxon>Eukaryota</taxon>
        <taxon>Metazoa</taxon>
        <taxon>Spiralia</taxon>
        <taxon>Lophotrochozoa</taxon>
        <taxon>Mollusca</taxon>
        <taxon>Gastropoda</taxon>
        <taxon>Heterobranchia</taxon>
        <taxon>Euthyneura</taxon>
        <taxon>Panpulmonata</taxon>
        <taxon>Sacoglossa</taxon>
        <taxon>Placobranchoidea</taxon>
        <taxon>Plakobranchidae</taxon>
        <taxon>Elysia</taxon>
    </lineage>
</organism>
<dbReference type="Proteomes" id="UP001283361">
    <property type="component" value="Unassembled WGS sequence"/>
</dbReference>
<name>A0AAE1AFT5_9GAST</name>
<dbReference type="EMBL" id="JAWDGP010001986">
    <property type="protein sequence ID" value="KAK3786281.1"/>
    <property type="molecule type" value="Genomic_DNA"/>
</dbReference>
<dbReference type="Gene3D" id="2.170.300.10">
    <property type="entry name" value="Tie2 ligand-binding domain superfamily"/>
    <property type="match status" value="1"/>
</dbReference>
<sequence>MKASGDIQLDLAVFWYSASSDVLQPAECALKSIYACLNSADAERSFSIYNVVFSETHRKCCGHRLKRFNLTALGPSEDPLYEYIDRTRTPKDMYIVTPSTPIRDVKVVNIKKRPKGKFLTLCEVEVFGEILCPANQYGLGCQRKCNCADKGERCFVHSGGCPSGCASGWVGEDCTDCEPGKYSTECTEICNETCGGENNPCDKIDGACSQGCDPGYTGIFCQLECEPSKYGAECGLNCSVHCAGQGDTCDHVTGNCTKGCEPGYTGKKCDQECEPGKYGAECGLNCSVHCAGQGEIQQNTKWTEENIPQLRSIDTWNK</sequence>
<comment type="caution">
    <text evidence="3">The sequence shown here is derived from an EMBL/GenBank/DDBJ whole genome shotgun (WGS) entry which is preliminary data.</text>
</comment>
<evidence type="ECO:0000256" key="1">
    <source>
        <dbReference type="ARBA" id="ARBA00022536"/>
    </source>
</evidence>
<dbReference type="InterPro" id="IPR002049">
    <property type="entry name" value="LE_dom"/>
</dbReference>
<evidence type="ECO:0000313" key="3">
    <source>
        <dbReference type="EMBL" id="KAK3786281.1"/>
    </source>
</evidence>
<keyword evidence="4" id="KW-1185">Reference proteome</keyword>
<dbReference type="AlphaFoldDB" id="A0AAE1AFT5"/>
<dbReference type="PANTHER" id="PTHR24043">
    <property type="entry name" value="SCAVENGER RECEPTOR CLASS F"/>
    <property type="match status" value="1"/>
</dbReference>